<evidence type="ECO:0000256" key="1">
    <source>
        <dbReference type="ARBA" id="ARBA00011738"/>
    </source>
</evidence>
<evidence type="ECO:0000313" key="5">
    <source>
        <dbReference type="Proteomes" id="UP000007801"/>
    </source>
</evidence>
<feature type="domain" description="GST C-terminal" evidence="3">
    <location>
        <begin position="89"/>
        <end position="211"/>
    </location>
</feature>
<evidence type="ECO:0000313" key="4">
    <source>
        <dbReference type="EMBL" id="EDV36027.1"/>
    </source>
</evidence>
<dbReference type="SFLD" id="SFLDS00019">
    <property type="entry name" value="Glutathione_Transferase_(cytos"/>
    <property type="match status" value="1"/>
</dbReference>
<dbReference type="InParanoid" id="B3MBA2"/>
<dbReference type="PROSITE" id="PS50405">
    <property type="entry name" value="GST_CTER"/>
    <property type="match status" value="1"/>
</dbReference>
<dbReference type="InterPro" id="IPR004045">
    <property type="entry name" value="Glutathione_S-Trfase_N"/>
</dbReference>
<dbReference type="KEGG" id="dan:6495030"/>
<dbReference type="Pfam" id="PF13417">
    <property type="entry name" value="GST_N_3"/>
    <property type="match status" value="1"/>
</dbReference>
<dbReference type="GO" id="GO:0006749">
    <property type="term" value="P:glutathione metabolic process"/>
    <property type="evidence" value="ECO:0007669"/>
    <property type="project" value="TreeGrafter"/>
</dbReference>
<dbReference type="InterPro" id="IPR036282">
    <property type="entry name" value="Glutathione-S-Trfase_C_sf"/>
</dbReference>
<dbReference type="PROSITE" id="PS51354">
    <property type="entry name" value="GLUTAREDOXIN_2"/>
    <property type="match status" value="1"/>
</dbReference>
<dbReference type="InterPro" id="IPR010987">
    <property type="entry name" value="Glutathione-S-Trfase_C-like"/>
</dbReference>
<dbReference type="SFLD" id="SFLDG00358">
    <property type="entry name" value="Main_(cytGST)"/>
    <property type="match status" value="1"/>
</dbReference>
<dbReference type="EMBL" id="CH902619">
    <property type="protein sequence ID" value="EDV36027.1"/>
    <property type="molecule type" value="Genomic_DNA"/>
</dbReference>
<dbReference type="SUPFAM" id="SSF47616">
    <property type="entry name" value="GST C-terminal domain-like"/>
    <property type="match status" value="1"/>
</dbReference>
<dbReference type="Pfam" id="PF00043">
    <property type="entry name" value="GST_C"/>
    <property type="match status" value="1"/>
</dbReference>
<dbReference type="CDD" id="cd03177">
    <property type="entry name" value="GST_C_Delta_Epsilon"/>
    <property type="match status" value="1"/>
</dbReference>
<dbReference type="PROSITE" id="PS50404">
    <property type="entry name" value="GST_NTER"/>
    <property type="match status" value="1"/>
</dbReference>
<dbReference type="FunFam" id="3.40.30.10:FF:000034">
    <property type="entry name" value="glutathione S-transferase 1"/>
    <property type="match status" value="1"/>
</dbReference>
<dbReference type="SFLD" id="SFLDG01153">
    <property type="entry name" value="Main.4:_Theta-like"/>
    <property type="match status" value="1"/>
</dbReference>
<dbReference type="AlphaFoldDB" id="B3MBA2"/>
<dbReference type="PhylomeDB" id="B3MBA2"/>
<dbReference type="InterPro" id="IPR040079">
    <property type="entry name" value="Glutathione_S-Trfase"/>
</dbReference>
<evidence type="ECO:0008006" key="6">
    <source>
        <dbReference type="Google" id="ProtNLM"/>
    </source>
</evidence>
<dbReference type="Gene3D" id="3.40.30.10">
    <property type="entry name" value="Glutaredoxin"/>
    <property type="match status" value="1"/>
</dbReference>
<accession>B3MBA2</accession>
<keyword evidence="5" id="KW-1185">Reference proteome</keyword>
<feature type="domain" description="GST N-terminal" evidence="2">
    <location>
        <begin position="2"/>
        <end position="83"/>
    </location>
</feature>
<dbReference type="HOGENOM" id="CLU_011226_2_1_1"/>
<sequence>MGKLVLYGFDDSPPFRAVKLTLAALGVPYEIVEVNTRNKDHYKPEYLKRNPQHTVPALEDDGHFIWDSHAIITYLVSKYGKTDSLYPKDLLQRAVVDQRLHFESGVVFASGLRSLVRPVVAENLVIPRERYDAIVEVYDFLETFLSGQDYVAGNQLTIADFSLISSITTLEVFVKVNPVKYSKITAWIKRLEALPYYQEANGVGARKFAEFFKKINYTFAS</sequence>
<protein>
    <recommendedName>
        <fullName evidence="6">Glutathione transferase</fullName>
    </recommendedName>
</protein>
<dbReference type="PANTHER" id="PTHR43969:SF4">
    <property type="entry name" value="FI01423P-RELATED"/>
    <property type="match status" value="1"/>
</dbReference>
<dbReference type="OrthoDB" id="2309723at2759"/>
<dbReference type="Proteomes" id="UP000007801">
    <property type="component" value="Unassembled WGS sequence"/>
</dbReference>
<dbReference type="InterPro" id="IPR004046">
    <property type="entry name" value="GST_C"/>
</dbReference>
<dbReference type="InterPro" id="IPR036249">
    <property type="entry name" value="Thioredoxin-like_sf"/>
</dbReference>
<dbReference type="SMR" id="B3MBA2"/>
<proteinExistence type="predicted"/>
<dbReference type="GeneID" id="6495030"/>
<dbReference type="Gene3D" id="1.20.1050.10">
    <property type="match status" value="1"/>
</dbReference>
<dbReference type="FunCoup" id="B3MBA2">
    <property type="interactions" value="188"/>
</dbReference>
<dbReference type="PANTHER" id="PTHR43969">
    <property type="entry name" value="GLUTATHIONE S TRANSFERASE D10, ISOFORM A-RELATED"/>
    <property type="match status" value="1"/>
</dbReference>
<organism evidence="4 5">
    <name type="scientific">Drosophila ananassae</name>
    <name type="common">Fruit fly</name>
    <dbReference type="NCBI Taxonomy" id="7217"/>
    <lineage>
        <taxon>Eukaryota</taxon>
        <taxon>Metazoa</taxon>
        <taxon>Ecdysozoa</taxon>
        <taxon>Arthropoda</taxon>
        <taxon>Hexapoda</taxon>
        <taxon>Insecta</taxon>
        <taxon>Pterygota</taxon>
        <taxon>Neoptera</taxon>
        <taxon>Endopterygota</taxon>
        <taxon>Diptera</taxon>
        <taxon>Brachycera</taxon>
        <taxon>Muscomorpha</taxon>
        <taxon>Ephydroidea</taxon>
        <taxon>Drosophilidae</taxon>
        <taxon>Drosophila</taxon>
        <taxon>Sophophora</taxon>
    </lineage>
</organism>
<gene>
    <name evidence="4" type="primary">Dana\GF12174</name>
    <name evidence="4" type="synonym">dana_GLEANR_12183</name>
    <name evidence="4" type="ORF">GF12174</name>
</gene>
<dbReference type="STRING" id="7217.B3MBA2"/>
<dbReference type="GO" id="GO:0004364">
    <property type="term" value="F:glutathione transferase activity"/>
    <property type="evidence" value="ECO:0007669"/>
    <property type="project" value="TreeGrafter"/>
</dbReference>
<dbReference type="eggNOG" id="KOG0867">
    <property type="taxonomic scope" value="Eukaryota"/>
</dbReference>
<dbReference type="SUPFAM" id="SSF52833">
    <property type="entry name" value="Thioredoxin-like"/>
    <property type="match status" value="1"/>
</dbReference>
<evidence type="ECO:0000259" key="2">
    <source>
        <dbReference type="PROSITE" id="PS50404"/>
    </source>
</evidence>
<dbReference type="OMA" id="KITAWIK"/>
<dbReference type="FunFam" id="1.20.1050.10:FF:000007">
    <property type="entry name" value="Glutathione S-transferase 1-1"/>
    <property type="match status" value="1"/>
</dbReference>
<dbReference type="CDD" id="cd03045">
    <property type="entry name" value="GST_N_Delta_Epsilon"/>
    <property type="match status" value="1"/>
</dbReference>
<evidence type="ECO:0000259" key="3">
    <source>
        <dbReference type="PROSITE" id="PS50405"/>
    </source>
</evidence>
<name>B3MBA2_DROAN</name>
<reference evidence="4 5" key="1">
    <citation type="journal article" date="2007" name="Nature">
        <title>Evolution of genes and genomes on the Drosophila phylogeny.</title>
        <authorList>
            <consortium name="Drosophila 12 Genomes Consortium"/>
            <person name="Clark A.G."/>
            <person name="Eisen M.B."/>
            <person name="Smith D.R."/>
            <person name="Bergman C.M."/>
            <person name="Oliver B."/>
            <person name="Markow T.A."/>
            <person name="Kaufman T.C."/>
            <person name="Kellis M."/>
            <person name="Gelbart W."/>
            <person name="Iyer V.N."/>
            <person name="Pollard D.A."/>
            <person name="Sackton T.B."/>
            <person name="Larracuente A.M."/>
            <person name="Singh N.D."/>
            <person name="Abad J.P."/>
            <person name="Abt D.N."/>
            <person name="Adryan B."/>
            <person name="Aguade M."/>
            <person name="Akashi H."/>
            <person name="Anderson W.W."/>
            <person name="Aquadro C.F."/>
            <person name="Ardell D.H."/>
            <person name="Arguello R."/>
            <person name="Artieri C.G."/>
            <person name="Barbash D.A."/>
            <person name="Barker D."/>
            <person name="Barsanti P."/>
            <person name="Batterham P."/>
            <person name="Batzoglou S."/>
            <person name="Begun D."/>
            <person name="Bhutkar A."/>
            <person name="Blanco E."/>
            <person name="Bosak S.A."/>
            <person name="Bradley R.K."/>
            <person name="Brand A.D."/>
            <person name="Brent M.R."/>
            <person name="Brooks A.N."/>
            <person name="Brown R.H."/>
            <person name="Butlin R.K."/>
            <person name="Caggese C."/>
            <person name="Calvi B.R."/>
            <person name="Bernardo de Carvalho A."/>
            <person name="Caspi A."/>
            <person name="Castrezana S."/>
            <person name="Celniker S.E."/>
            <person name="Chang J.L."/>
            <person name="Chapple C."/>
            <person name="Chatterji S."/>
            <person name="Chinwalla A."/>
            <person name="Civetta A."/>
            <person name="Clifton S.W."/>
            <person name="Comeron J.M."/>
            <person name="Costello J.C."/>
            <person name="Coyne J.A."/>
            <person name="Daub J."/>
            <person name="David R.G."/>
            <person name="Delcher A.L."/>
            <person name="Delehaunty K."/>
            <person name="Do C.B."/>
            <person name="Ebling H."/>
            <person name="Edwards K."/>
            <person name="Eickbush T."/>
            <person name="Evans J.D."/>
            <person name="Filipski A."/>
            <person name="Findeiss S."/>
            <person name="Freyhult E."/>
            <person name="Fulton L."/>
            <person name="Fulton R."/>
            <person name="Garcia A.C."/>
            <person name="Gardiner A."/>
            <person name="Garfield D.A."/>
            <person name="Garvin B.E."/>
            <person name="Gibson G."/>
            <person name="Gilbert D."/>
            <person name="Gnerre S."/>
            <person name="Godfrey J."/>
            <person name="Good R."/>
            <person name="Gotea V."/>
            <person name="Gravely B."/>
            <person name="Greenberg A.J."/>
            <person name="Griffiths-Jones S."/>
            <person name="Gross S."/>
            <person name="Guigo R."/>
            <person name="Gustafson E.A."/>
            <person name="Haerty W."/>
            <person name="Hahn M.W."/>
            <person name="Halligan D.L."/>
            <person name="Halpern A.L."/>
            <person name="Halter G.M."/>
            <person name="Han M.V."/>
            <person name="Heger A."/>
            <person name="Hillier L."/>
            <person name="Hinrichs A.S."/>
            <person name="Holmes I."/>
            <person name="Hoskins R.A."/>
            <person name="Hubisz M.J."/>
            <person name="Hultmark D."/>
            <person name="Huntley M.A."/>
            <person name="Jaffe D.B."/>
            <person name="Jagadeeshan S."/>
            <person name="Jeck W.R."/>
            <person name="Johnson J."/>
            <person name="Jones C.D."/>
            <person name="Jordan W.C."/>
            <person name="Karpen G.H."/>
            <person name="Kataoka E."/>
            <person name="Keightley P.D."/>
            <person name="Kheradpour P."/>
            <person name="Kirkness E.F."/>
            <person name="Koerich L.B."/>
            <person name="Kristiansen K."/>
            <person name="Kudrna D."/>
            <person name="Kulathinal R.J."/>
            <person name="Kumar S."/>
            <person name="Kwok R."/>
            <person name="Lander E."/>
            <person name="Langley C.H."/>
            <person name="Lapoint R."/>
            <person name="Lazzaro B.P."/>
            <person name="Lee S.J."/>
            <person name="Levesque L."/>
            <person name="Li R."/>
            <person name="Lin C.F."/>
            <person name="Lin M.F."/>
            <person name="Lindblad-Toh K."/>
            <person name="Llopart A."/>
            <person name="Long M."/>
            <person name="Low L."/>
            <person name="Lozovsky E."/>
            <person name="Lu J."/>
            <person name="Luo M."/>
            <person name="Machado C.A."/>
            <person name="Makalowski W."/>
            <person name="Marzo M."/>
            <person name="Matsuda M."/>
            <person name="Matzkin L."/>
            <person name="McAllister B."/>
            <person name="McBride C.S."/>
            <person name="McKernan B."/>
            <person name="McKernan K."/>
            <person name="Mendez-Lago M."/>
            <person name="Minx P."/>
            <person name="Mollenhauer M.U."/>
            <person name="Montooth K."/>
            <person name="Mount S.M."/>
            <person name="Mu X."/>
            <person name="Myers E."/>
            <person name="Negre B."/>
            <person name="Newfeld S."/>
            <person name="Nielsen R."/>
            <person name="Noor M.A."/>
            <person name="O'Grady P."/>
            <person name="Pachter L."/>
            <person name="Papaceit M."/>
            <person name="Parisi M.J."/>
            <person name="Parisi M."/>
            <person name="Parts L."/>
            <person name="Pedersen J.S."/>
            <person name="Pesole G."/>
            <person name="Phillippy A.M."/>
            <person name="Ponting C.P."/>
            <person name="Pop M."/>
            <person name="Porcelli D."/>
            <person name="Powell J.R."/>
            <person name="Prohaska S."/>
            <person name="Pruitt K."/>
            <person name="Puig M."/>
            <person name="Quesneville H."/>
            <person name="Ram K.R."/>
            <person name="Rand D."/>
            <person name="Rasmussen M.D."/>
            <person name="Reed L.K."/>
            <person name="Reenan R."/>
            <person name="Reily A."/>
            <person name="Remington K.A."/>
            <person name="Rieger T.T."/>
            <person name="Ritchie M.G."/>
            <person name="Robin C."/>
            <person name="Rogers Y.H."/>
            <person name="Rohde C."/>
            <person name="Rozas J."/>
            <person name="Rubenfield M.J."/>
            <person name="Ruiz A."/>
            <person name="Russo S."/>
            <person name="Salzberg S.L."/>
            <person name="Sanchez-Gracia A."/>
            <person name="Saranga D.J."/>
            <person name="Sato H."/>
            <person name="Schaeffer S.W."/>
            <person name="Schatz M.C."/>
            <person name="Schlenke T."/>
            <person name="Schwartz R."/>
            <person name="Segarra C."/>
            <person name="Singh R.S."/>
            <person name="Sirot L."/>
            <person name="Sirota M."/>
            <person name="Sisneros N.B."/>
            <person name="Smith C.D."/>
            <person name="Smith T.F."/>
            <person name="Spieth J."/>
            <person name="Stage D.E."/>
            <person name="Stark A."/>
            <person name="Stephan W."/>
            <person name="Strausberg R.L."/>
            <person name="Strempel S."/>
            <person name="Sturgill D."/>
            <person name="Sutton G."/>
            <person name="Sutton G.G."/>
            <person name="Tao W."/>
            <person name="Teichmann S."/>
            <person name="Tobari Y.N."/>
            <person name="Tomimura Y."/>
            <person name="Tsolas J.M."/>
            <person name="Valente V.L."/>
            <person name="Venter E."/>
            <person name="Venter J.C."/>
            <person name="Vicario S."/>
            <person name="Vieira F.G."/>
            <person name="Vilella A.J."/>
            <person name="Villasante A."/>
            <person name="Walenz B."/>
            <person name="Wang J."/>
            <person name="Wasserman M."/>
            <person name="Watts T."/>
            <person name="Wilson D."/>
            <person name="Wilson R.K."/>
            <person name="Wing R.A."/>
            <person name="Wolfner M.F."/>
            <person name="Wong A."/>
            <person name="Wong G.K."/>
            <person name="Wu C.I."/>
            <person name="Wu G."/>
            <person name="Yamamoto D."/>
            <person name="Yang H.P."/>
            <person name="Yang S.P."/>
            <person name="Yorke J.A."/>
            <person name="Yoshida K."/>
            <person name="Zdobnov E."/>
            <person name="Zhang P."/>
            <person name="Zhang Y."/>
            <person name="Zimin A.V."/>
            <person name="Baldwin J."/>
            <person name="Abdouelleil A."/>
            <person name="Abdulkadir J."/>
            <person name="Abebe A."/>
            <person name="Abera B."/>
            <person name="Abreu J."/>
            <person name="Acer S.C."/>
            <person name="Aftuck L."/>
            <person name="Alexander A."/>
            <person name="An P."/>
            <person name="Anderson E."/>
            <person name="Anderson S."/>
            <person name="Arachi H."/>
            <person name="Azer M."/>
            <person name="Bachantsang P."/>
            <person name="Barry A."/>
            <person name="Bayul T."/>
            <person name="Berlin A."/>
            <person name="Bessette D."/>
            <person name="Bloom T."/>
            <person name="Blye J."/>
            <person name="Boguslavskiy L."/>
            <person name="Bonnet C."/>
            <person name="Boukhgalter B."/>
            <person name="Bourzgui I."/>
            <person name="Brown A."/>
            <person name="Cahill P."/>
            <person name="Channer S."/>
            <person name="Cheshatsang Y."/>
            <person name="Chuda L."/>
            <person name="Citroen M."/>
            <person name="Collymore A."/>
            <person name="Cooke P."/>
            <person name="Costello M."/>
            <person name="D'Aco K."/>
            <person name="Daza R."/>
            <person name="De Haan G."/>
            <person name="DeGray S."/>
            <person name="DeMaso C."/>
            <person name="Dhargay N."/>
            <person name="Dooley K."/>
            <person name="Dooley E."/>
            <person name="Doricent M."/>
            <person name="Dorje P."/>
            <person name="Dorjee K."/>
            <person name="Dupes A."/>
            <person name="Elong R."/>
            <person name="Falk J."/>
            <person name="Farina A."/>
            <person name="Faro S."/>
            <person name="Ferguson D."/>
            <person name="Fisher S."/>
            <person name="Foley C.D."/>
            <person name="Franke A."/>
            <person name="Friedrich D."/>
            <person name="Gadbois L."/>
            <person name="Gearin G."/>
            <person name="Gearin C.R."/>
            <person name="Giannoukos G."/>
            <person name="Goode T."/>
            <person name="Graham J."/>
            <person name="Grandbois E."/>
            <person name="Grewal S."/>
            <person name="Gyaltsen K."/>
            <person name="Hafez N."/>
            <person name="Hagos B."/>
            <person name="Hall J."/>
            <person name="Henson C."/>
            <person name="Hollinger A."/>
            <person name="Honan T."/>
            <person name="Huard M.D."/>
            <person name="Hughes L."/>
            <person name="Hurhula B."/>
            <person name="Husby M.E."/>
            <person name="Kamat A."/>
            <person name="Kanga B."/>
            <person name="Kashin S."/>
            <person name="Khazanovich D."/>
            <person name="Kisner P."/>
            <person name="Lance K."/>
            <person name="Lara M."/>
            <person name="Lee W."/>
            <person name="Lennon N."/>
            <person name="Letendre F."/>
            <person name="LeVine R."/>
            <person name="Lipovsky A."/>
            <person name="Liu X."/>
            <person name="Liu J."/>
            <person name="Liu S."/>
            <person name="Lokyitsang T."/>
            <person name="Lokyitsang Y."/>
            <person name="Lubonja R."/>
            <person name="Lui A."/>
            <person name="MacDonald P."/>
            <person name="Magnisalis V."/>
            <person name="Maru K."/>
            <person name="Matthews C."/>
            <person name="McCusker W."/>
            <person name="McDonough S."/>
            <person name="Mehta T."/>
            <person name="Meldrim J."/>
            <person name="Meneus L."/>
            <person name="Mihai O."/>
            <person name="Mihalev A."/>
            <person name="Mihova T."/>
            <person name="Mittelman R."/>
            <person name="Mlenga V."/>
            <person name="Montmayeur A."/>
            <person name="Mulrain L."/>
            <person name="Navidi A."/>
            <person name="Naylor J."/>
            <person name="Negash T."/>
            <person name="Nguyen T."/>
            <person name="Nguyen N."/>
            <person name="Nicol R."/>
            <person name="Norbu C."/>
            <person name="Norbu N."/>
            <person name="Novod N."/>
            <person name="O'Neill B."/>
            <person name="Osman S."/>
            <person name="Markiewicz E."/>
            <person name="Oyono O.L."/>
            <person name="Patti C."/>
            <person name="Phunkhang P."/>
            <person name="Pierre F."/>
            <person name="Priest M."/>
            <person name="Raghuraman S."/>
            <person name="Rege F."/>
            <person name="Reyes R."/>
            <person name="Rise C."/>
            <person name="Rogov P."/>
            <person name="Ross K."/>
            <person name="Ryan E."/>
            <person name="Settipalli S."/>
            <person name="Shea T."/>
            <person name="Sherpa N."/>
            <person name="Shi L."/>
            <person name="Shih D."/>
            <person name="Sparrow T."/>
            <person name="Spaulding J."/>
            <person name="Stalker J."/>
            <person name="Stange-Thomann N."/>
            <person name="Stavropoulos S."/>
            <person name="Stone C."/>
            <person name="Strader C."/>
            <person name="Tesfaye S."/>
            <person name="Thomson T."/>
            <person name="Thoulutsang Y."/>
            <person name="Thoulutsang D."/>
            <person name="Topham K."/>
            <person name="Topping I."/>
            <person name="Tsamla T."/>
            <person name="Vassiliev H."/>
            <person name="Vo A."/>
            <person name="Wangchuk T."/>
            <person name="Wangdi T."/>
            <person name="Weiand M."/>
            <person name="Wilkinson J."/>
            <person name="Wilson A."/>
            <person name="Yadav S."/>
            <person name="Young G."/>
            <person name="Yu Q."/>
            <person name="Zembek L."/>
            <person name="Zhong D."/>
            <person name="Zimmer A."/>
            <person name="Zwirko Z."/>
            <person name="Jaffe D.B."/>
            <person name="Alvarez P."/>
            <person name="Brockman W."/>
            <person name="Butler J."/>
            <person name="Chin C."/>
            <person name="Gnerre S."/>
            <person name="Grabherr M."/>
            <person name="Kleber M."/>
            <person name="Mauceli E."/>
            <person name="MacCallum I."/>
        </authorList>
    </citation>
    <scope>NUCLEOTIDE SEQUENCE [LARGE SCALE GENOMIC DNA]</scope>
    <source>
        <strain evidence="5">Tucson 14024-0371.13</strain>
    </source>
</reference>
<comment type="subunit">
    <text evidence="1">Homodimer.</text>
</comment>